<dbReference type="FunFam" id="3.90.70.10:FF:000332">
    <property type="entry name" value="Cathepsin L1"/>
    <property type="match status" value="1"/>
</dbReference>
<keyword evidence="8" id="KW-1185">Reference proteome</keyword>
<organism evidence="7 8">
    <name type="scientific">Gonium pectorale</name>
    <name type="common">Green alga</name>
    <dbReference type="NCBI Taxonomy" id="33097"/>
    <lineage>
        <taxon>Eukaryota</taxon>
        <taxon>Viridiplantae</taxon>
        <taxon>Chlorophyta</taxon>
        <taxon>core chlorophytes</taxon>
        <taxon>Chlorophyceae</taxon>
        <taxon>CS clade</taxon>
        <taxon>Chlamydomonadales</taxon>
        <taxon>Volvocaceae</taxon>
        <taxon>Gonium</taxon>
    </lineage>
</organism>
<evidence type="ECO:0000259" key="6">
    <source>
        <dbReference type="PROSITE" id="PS00799"/>
    </source>
</evidence>
<evidence type="ECO:0000256" key="2">
    <source>
        <dbReference type="ARBA" id="ARBA00022807"/>
    </source>
</evidence>
<dbReference type="PROSITE" id="PS00639">
    <property type="entry name" value="THIOL_PROTEASE_HIS"/>
    <property type="match status" value="1"/>
</dbReference>
<gene>
    <name evidence="7" type="ORF">GPECTOR_12g397</name>
</gene>
<dbReference type="SUPFAM" id="SSF54001">
    <property type="entry name" value="Cysteine proteinases"/>
    <property type="match status" value="1"/>
</dbReference>
<dbReference type="InterPro" id="IPR000118">
    <property type="entry name" value="Granulin"/>
</dbReference>
<dbReference type="Pfam" id="PF00396">
    <property type="entry name" value="Granulin"/>
    <property type="match status" value="1"/>
</dbReference>
<name>A0A150GNS6_GONPE</name>
<protein>
    <recommendedName>
        <fullName evidence="6">Granulins domain-containing protein</fullName>
    </recommendedName>
</protein>
<feature type="region of interest" description="Disordered" evidence="5">
    <location>
        <begin position="1"/>
        <end position="52"/>
    </location>
</feature>
<dbReference type="InterPro" id="IPR013201">
    <property type="entry name" value="Prot_inhib_I29"/>
</dbReference>
<sequence length="495" mass="53048">MNRGPAPLTRPPELYTSASSASFSGSSLLFQSPSSDSPRTRSSSPRRGPGFQGRLALQEFTRRLGVFTDNVKAIIEHQARDPGVQLALNEFSDMTWEEFSSKRLGLRISEEHLSERARRSPALRSSWRYAKAEVPRSIDWREKGAVAEVKNQGQCGSCWAFSTTGAIEGVNAIVTGQLQSLSEQQLVDCDTETNMGCSGGLMDDAFKYVVSNGGIDTEADYGYWSGYGFGFWCNKRKQTDRPAVSIDGYEDVPQDEDSLRKAVAGQPVAVAICAGASMQFYSSGVISTCCEGLNHGVLAVGYNVTEGGVPYWIVKNSWGGGWGEEGFFRLKIGEGKMGLCGIASAASYPVKTQPNKPVPEICDLFGWTECPIGNSCSCQYSLFGFLCLWHDCCPLAGGVTCPDLKHCCPAGTTCDSRQGVCVSADGTASTPWSDKAKATVLRRPQASELAALQREGLVTRAGAAGQGRAEEEGSWLAEAAGKSKGGAHQEILPVA</sequence>
<keyword evidence="4" id="KW-0325">Glycoprotein</keyword>
<dbReference type="PROSITE" id="PS00139">
    <property type="entry name" value="THIOL_PROTEASE_CYS"/>
    <property type="match status" value="1"/>
</dbReference>
<evidence type="ECO:0000256" key="5">
    <source>
        <dbReference type="SAM" id="MobiDB-lite"/>
    </source>
</evidence>
<reference evidence="8" key="1">
    <citation type="journal article" date="2016" name="Nat. Commun.">
        <title>The Gonium pectorale genome demonstrates co-option of cell cycle regulation during the evolution of multicellularity.</title>
        <authorList>
            <person name="Hanschen E.R."/>
            <person name="Marriage T.N."/>
            <person name="Ferris P.J."/>
            <person name="Hamaji T."/>
            <person name="Toyoda A."/>
            <person name="Fujiyama A."/>
            <person name="Neme R."/>
            <person name="Noguchi H."/>
            <person name="Minakuchi Y."/>
            <person name="Suzuki M."/>
            <person name="Kawai-Toyooka H."/>
            <person name="Smith D.R."/>
            <person name="Sparks H."/>
            <person name="Anderson J."/>
            <person name="Bakaric R."/>
            <person name="Luria V."/>
            <person name="Karger A."/>
            <person name="Kirschner M.W."/>
            <person name="Durand P.M."/>
            <person name="Michod R.E."/>
            <person name="Nozaki H."/>
            <person name="Olson B.J."/>
        </authorList>
    </citation>
    <scope>NUCLEOTIDE SEQUENCE [LARGE SCALE GENOMIC DNA]</scope>
    <source>
        <strain evidence="8">NIES-2863</strain>
    </source>
</reference>
<evidence type="ECO:0000313" key="7">
    <source>
        <dbReference type="EMBL" id="KXZ51435.1"/>
    </source>
</evidence>
<evidence type="ECO:0000256" key="1">
    <source>
        <dbReference type="ARBA" id="ARBA00008455"/>
    </source>
</evidence>
<accession>A0A150GNS6</accession>
<keyword evidence="3" id="KW-1015">Disulfide bond</keyword>
<dbReference type="GO" id="GO:0006508">
    <property type="term" value="P:proteolysis"/>
    <property type="evidence" value="ECO:0007669"/>
    <property type="project" value="InterPro"/>
</dbReference>
<keyword evidence="2" id="KW-0378">Hydrolase</keyword>
<comment type="caution">
    <text evidence="7">The sequence shown here is derived from an EMBL/GenBank/DDBJ whole genome shotgun (WGS) entry which is preliminary data.</text>
</comment>
<feature type="compositionally biased region" description="Low complexity" evidence="5">
    <location>
        <begin position="17"/>
        <end position="49"/>
    </location>
</feature>
<dbReference type="PROSITE" id="PS00640">
    <property type="entry name" value="THIOL_PROTEASE_ASN"/>
    <property type="match status" value="1"/>
</dbReference>
<dbReference type="Pfam" id="PF00112">
    <property type="entry name" value="Peptidase_C1"/>
    <property type="match status" value="1"/>
</dbReference>
<dbReference type="Pfam" id="PF08246">
    <property type="entry name" value="Inhibitor_I29"/>
    <property type="match status" value="1"/>
</dbReference>
<dbReference type="OrthoDB" id="10253408at2759"/>
<evidence type="ECO:0000256" key="3">
    <source>
        <dbReference type="ARBA" id="ARBA00023157"/>
    </source>
</evidence>
<keyword evidence="2" id="KW-0645">Protease</keyword>
<dbReference type="InterPro" id="IPR039417">
    <property type="entry name" value="Peptidase_C1A_papain-like"/>
</dbReference>
<dbReference type="SMART" id="SM00848">
    <property type="entry name" value="Inhibitor_I29"/>
    <property type="match status" value="1"/>
</dbReference>
<dbReference type="InterPro" id="IPR038765">
    <property type="entry name" value="Papain-like_cys_pep_sf"/>
</dbReference>
<evidence type="ECO:0000256" key="4">
    <source>
        <dbReference type="ARBA" id="ARBA00023180"/>
    </source>
</evidence>
<comment type="similarity">
    <text evidence="1">Belongs to the peptidase C1 family.</text>
</comment>
<proteinExistence type="inferred from homology"/>
<dbReference type="InterPro" id="IPR000169">
    <property type="entry name" value="Pept_cys_AS"/>
</dbReference>
<dbReference type="AlphaFoldDB" id="A0A150GNS6"/>
<evidence type="ECO:0000313" key="8">
    <source>
        <dbReference type="Proteomes" id="UP000075714"/>
    </source>
</evidence>
<dbReference type="PROSITE" id="PS00799">
    <property type="entry name" value="GRANULINS"/>
    <property type="match status" value="1"/>
</dbReference>
<dbReference type="InterPro" id="IPR000668">
    <property type="entry name" value="Peptidase_C1A_C"/>
</dbReference>
<dbReference type="InterPro" id="IPR025661">
    <property type="entry name" value="Pept_asp_AS"/>
</dbReference>
<dbReference type="InterPro" id="IPR025660">
    <property type="entry name" value="Pept_his_AS"/>
</dbReference>
<dbReference type="PANTHER" id="PTHR12411">
    <property type="entry name" value="CYSTEINE PROTEASE FAMILY C1-RELATED"/>
    <property type="match status" value="1"/>
</dbReference>
<dbReference type="Gene3D" id="2.10.25.160">
    <property type="entry name" value="Granulin"/>
    <property type="match status" value="1"/>
</dbReference>
<dbReference type="CDD" id="cd02248">
    <property type="entry name" value="Peptidase_C1A"/>
    <property type="match status" value="1"/>
</dbReference>
<dbReference type="STRING" id="33097.A0A150GNS6"/>
<dbReference type="InterPro" id="IPR037277">
    <property type="entry name" value="Granulin_sf"/>
</dbReference>
<dbReference type="SMART" id="SM00277">
    <property type="entry name" value="GRAN"/>
    <property type="match status" value="1"/>
</dbReference>
<keyword evidence="2" id="KW-0788">Thiol protease</keyword>
<dbReference type="EMBL" id="LSYV01000013">
    <property type="protein sequence ID" value="KXZ51435.1"/>
    <property type="molecule type" value="Genomic_DNA"/>
</dbReference>
<feature type="domain" description="Granulins" evidence="6">
    <location>
        <begin position="401"/>
        <end position="414"/>
    </location>
</feature>
<dbReference type="InterPro" id="IPR013128">
    <property type="entry name" value="Peptidase_C1A"/>
</dbReference>
<dbReference type="Gene3D" id="3.90.70.10">
    <property type="entry name" value="Cysteine proteinases"/>
    <property type="match status" value="1"/>
</dbReference>
<dbReference type="Proteomes" id="UP000075714">
    <property type="component" value="Unassembled WGS sequence"/>
</dbReference>
<dbReference type="GO" id="GO:0008234">
    <property type="term" value="F:cysteine-type peptidase activity"/>
    <property type="evidence" value="ECO:0007669"/>
    <property type="project" value="UniProtKB-KW"/>
</dbReference>
<dbReference type="PRINTS" id="PR00705">
    <property type="entry name" value="PAPAIN"/>
</dbReference>
<dbReference type="SMART" id="SM00645">
    <property type="entry name" value="Pept_C1"/>
    <property type="match status" value="1"/>
</dbReference>